<dbReference type="InterPro" id="IPR004027">
    <property type="entry name" value="SEC_C_motif"/>
</dbReference>
<feature type="region of interest" description="Disordered" evidence="1">
    <location>
        <begin position="1"/>
        <end position="66"/>
    </location>
</feature>
<keyword evidence="3" id="KW-1185">Reference proteome</keyword>
<dbReference type="EMBL" id="JAFEUP010000002">
    <property type="protein sequence ID" value="MBM7060494.1"/>
    <property type="molecule type" value="Genomic_DNA"/>
</dbReference>
<dbReference type="SUPFAM" id="SSF103642">
    <property type="entry name" value="Sec-C motif"/>
    <property type="match status" value="1"/>
</dbReference>
<protein>
    <submittedName>
        <fullName evidence="2">SEC-C domain-containing protein</fullName>
    </submittedName>
</protein>
<feature type="compositionally biased region" description="Basic and acidic residues" evidence="1">
    <location>
        <begin position="8"/>
        <end position="25"/>
    </location>
</feature>
<comment type="caution">
    <text evidence="2">The sequence shown here is derived from an EMBL/GenBank/DDBJ whole genome shotgun (WGS) entry which is preliminary data.</text>
</comment>
<dbReference type="Pfam" id="PF02810">
    <property type="entry name" value="SEC-C"/>
    <property type="match status" value="1"/>
</dbReference>
<accession>A0ABS2IDZ7</accession>
<dbReference type="RefSeq" id="WP_204915613.1">
    <property type="nucleotide sequence ID" value="NZ_JAFEUP010000002.1"/>
</dbReference>
<reference evidence="2 3" key="1">
    <citation type="submission" date="2021-02" db="EMBL/GenBank/DDBJ databases">
        <authorList>
            <person name="Lee D.-H."/>
        </authorList>
    </citation>
    <scope>NUCLEOTIDE SEQUENCE [LARGE SCALE GENOMIC DNA]</scope>
    <source>
        <strain evidence="2 3">UL073</strain>
    </source>
</reference>
<evidence type="ECO:0000256" key="1">
    <source>
        <dbReference type="SAM" id="MobiDB-lite"/>
    </source>
</evidence>
<evidence type="ECO:0000313" key="3">
    <source>
        <dbReference type="Proteomes" id="UP000717995"/>
    </source>
</evidence>
<sequence length="66" mass="7360">MTQQPHVHGPDCDHDHDHHDHDHGHVHGPHCNHGPQEPARNALKDVGRNDPCPCGSQKKYKKCHGA</sequence>
<name>A0ABS2IDZ7_9GAMM</name>
<evidence type="ECO:0000313" key="2">
    <source>
        <dbReference type="EMBL" id="MBM7060494.1"/>
    </source>
</evidence>
<dbReference type="Proteomes" id="UP000717995">
    <property type="component" value="Unassembled WGS sequence"/>
</dbReference>
<organism evidence="2 3">
    <name type="scientific">Zestomonas insulae</name>
    <dbReference type="NCBI Taxonomy" id="2809017"/>
    <lineage>
        <taxon>Bacteria</taxon>
        <taxon>Pseudomonadati</taxon>
        <taxon>Pseudomonadota</taxon>
        <taxon>Gammaproteobacteria</taxon>
        <taxon>Pseudomonadales</taxon>
        <taxon>Pseudomonadaceae</taxon>
        <taxon>Zestomonas</taxon>
    </lineage>
</organism>
<dbReference type="Gene3D" id="3.10.450.50">
    <property type="match status" value="1"/>
</dbReference>
<gene>
    <name evidence="2" type="ORF">JQX08_07220</name>
</gene>
<proteinExistence type="predicted"/>